<evidence type="ECO:0000259" key="3">
    <source>
        <dbReference type="Pfam" id="PF13193"/>
    </source>
</evidence>
<evidence type="ECO:0000256" key="2">
    <source>
        <dbReference type="ARBA" id="ARBA00022598"/>
    </source>
</evidence>
<feature type="domain" description="AMP-binding enzyme C-terminal" evidence="3">
    <location>
        <begin position="1"/>
        <end position="59"/>
    </location>
</feature>
<dbReference type="OrthoDB" id="6434370at2759"/>
<dbReference type="InterPro" id="IPR045851">
    <property type="entry name" value="AMP-bd_C_sf"/>
</dbReference>
<dbReference type="GO" id="GO:0031956">
    <property type="term" value="F:medium-chain fatty acid-CoA ligase activity"/>
    <property type="evidence" value="ECO:0007669"/>
    <property type="project" value="TreeGrafter"/>
</dbReference>
<dbReference type="SUPFAM" id="SSF56801">
    <property type="entry name" value="Acetyl-CoA synthetase-like"/>
    <property type="match status" value="1"/>
</dbReference>
<dbReference type="Proteomes" id="UP000288716">
    <property type="component" value="Unassembled WGS sequence"/>
</dbReference>
<feature type="non-terminal residue" evidence="4">
    <location>
        <position position="1"/>
    </location>
</feature>
<dbReference type="InterPro" id="IPR025110">
    <property type="entry name" value="AMP-bd_C"/>
</dbReference>
<dbReference type="PANTHER" id="PTHR43201:SF5">
    <property type="entry name" value="MEDIUM-CHAIN ACYL-COA LIGASE ACSF2, MITOCHONDRIAL"/>
    <property type="match status" value="1"/>
</dbReference>
<organism evidence="4 5">
    <name type="scientific">Leptotrombidium deliense</name>
    <dbReference type="NCBI Taxonomy" id="299467"/>
    <lineage>
        <taxon>Eukaryota</taxon>
        <taxon>Metazoa</taxon>
        <taxon>Ecdysozoa</taxon>
        <taxon>Arthropoda</taxon>
        <taxon>Chelicerata</taxon>
        <taxon>Arachnida</taxon>
        <taxon>Acari</taxon>
        <taxon>Acariformes</taxon>
        <taxon>Trombidiformes</taxon>
        <taxon>Prostigmata</taxon>
        <taxon>Anystina</taxon>
        <taxon>Parasitengona</taxon>
        <taxon>Trombiculoidea</taxon>
        <taxon>Trombiculidae</taxon>
        <taxon>Leptotrombidium</taxon>
    </lineage>
</organism>
<dbReference type="PANTHER" id="PTHR43201">
    <property type="entry name" value="ACYL-COA SYNTHETASE"/>
    <property type="match status" value="1"/>
</dbReference>
<evidence type="ECO:0000313" key="4">
    <source>
        <dbReference type="EMBL" id="RWR99661.1"/>
    </source>
</evidence>
<keyword evidence="5" id="KW-1185">Reference proteome</keyword>
<evidence type="ECO:0000313" key="5">
    <source>
        <dbReference type="Proteomes" id="UP000288716"/>
    </source>
</evidence>
<dbReference type="Pfam" id="PF13193">
    <property type="entry name" value="AMP-binding_C"/>
    <property type="match status" value="1"/>
</dbReference>
<dbReference type="EMBL" id="NCKV01062676">
    <property type="protein sequence ID" value="RWR99661.1"/>
    <property type="molecule type" value="Genomic_DNA"/>
</dbReference>
<dbReference type="Gene3D" id="3.30.300.30">
    <property type="match status" value="1"/>
</dbReference>
<comment type="caution">
    <text evidence="4">The sequence shown here is derived from an EMBL/GenBank/DDBJ whole genome shotgun (WGS) entry which is preliminary data.</text>
</comment>
<evidence type="ECO:0000256" key="1">
    <source>
        <dbReference type="ARBA" id="ARBA00006432"/>
    </source>
</evidence>
<dbReference type="GO" id="GO:0006631">
    <property type="term" value="P:fatty acid metabolic process"/>
    <property type="evidence" value="ECO:0007669"/>
    <property type="project" value="TreeGrafter"/>
</dbReference>
<gene>
    <name evidence="4" type="ORF">B4U80_04789</name>
</gene>
<dbReference type="STRING" id="299467.A0A443Q9F6"/>
<accession>A0A443Q9F6</accession>
<name>A0A443Q9F6_9ACAR</name>
<keyword evidence="2 4" id="KW-0436">Ligase</keyword>
<dbReference type="AlphaFoldDB" id="A0A443Q9F6"/>
<dbReference type="VEuPathDB" id="VectorBase:LDEU014550"/>
<reference evidence="4 5" key="1">
    <citation type="journal article" date="2018" name="Gigascience">
        <title>Genomes of trombidid mites reveal novel predicted allergens and laterally-transferred genes associated with secondary metabolism.</title>
        <authorList>
            <person name="Dong X."/>
            <person name="Chaisiri K."/>
            <person name="Xia D."/>
            <person name="Armstrong S.D."/>
            <person name="Fang Y."/>
            <person name="Donnelly M.J."/>
            <person name="Kadowaki T."/>
            <person name="McGarry J.W."/>
            <person name="Darby A.C."/>
            <person name="Makepeace B.L."/>
        </authorList>
    </citation>
    <scope>NUCLEOTIDE SEQUENCE [LARGE SCALE GENOMIC DNA]</scope>
    <source>
        <strain evidence="4">UoL-UT</strain>
    </source>
</reference>
<protein>
    <submittedName>
        <fullName evidence="4">Fatty acid--CoA ligase-like protein</fullName>
    </submittedName>
</protein>
<sequence>GVPDDRVGEELCAWIKLKDPKKALTAEEVRSFCKNKITYFKIPKYILFVDDFPMTNTRKVKKFEMTEKSCEILGLSQRK</sequence>
<comment type="similarity">
    <text evidence="1">Belongs to the ATP-dependent AMP-binding enzyme family.</text>
</comment>
<proteinExistence type="inferred from homology"/>